<dbReference type="RefSeq" id="WP_058977030.1">
    <property type="nucleotide sequence ID" value="NZ_BCMS01000001.1"/>
</dbReference>
<dbReference type="InterPro" id="IPR057727">
    <property type="entry name" value="WCX_dom"/>
</dbReference>
<evidence type="ECO:0000313" key="3">
    <source>
        <dbReference type="Proteomes" id="UP000056209"/>
    </source>
</evidence>
<gene>
    <name evidence="2" type="ORF">DEIGR_102126</name>
</gene>
<dbReference type="AlphaFoldDB" id="A0A100HMC4"/>
<dbReference type="OrthoDB" id="62231at2"/>
<dbReference type="Pfam" id="PF25583">
    <property type="entry name" value="WCX"/>
    <property type="match status" value="1"/>
</dbReference>
<evidence type="ECO:0000313" key="2">
    <source>
        <dbReference type="EMBL" id="GAQ22099.1"/>
    </source>
</evidence>
<proteinExistence type="predicted"/>
<feature type="domain" description="WCX" evidence="1">
    <location>
        <begin position="280"/>
        <end position="361"/>
    </location>
</feature>
<evidence type="ECO:0000259" key="1">
    <source>
        <dbReference type="Pfam" id="PF25583"/>
    </source>
</evidence>
<keyword evidence="3" id="KW-1185">Reference proteome</keyword>
<sequence>MTPDEQPERVQSPVQRLFLLARLLRARPHTVAELAAAIGQPLAVTARDLRELEALEPGLRVLPGPPQGYVIGTPELDGAARLTLLRGLDALAARGNEPAASLAPLRAALADALPAHVRAALPTTGTARPAASDLALRAVTQAWLACRPIRFQEWQPGKRRAARLHPLRIEAHPVSGDLLVVGRDPDHAGEVRTYRLIRIPFISLTDRNATDLSTPRPESVSLPLAPLGLNGFVSHSIGVRMSRMLHVTPEAGTFTPDPLDPGQVPALPVTLLTTQAADSVTVTLRFTGEAAFRVLEGGHACLGEPSINPDGSVDAPLLVPHDAGGVPRSVLPWLLSWGPQVQVLGPDGVRAAWQRLTREAAEVAAQTPTRFVQHGAA</sequence>
<accession>A0A100HMC4</accession>
<organism evidence="2 3">
    <name type="scientific">Deinococcus grandis</name>
    <dbReference type="NCBI Taxonomy" id="57498"/>
    <lineage>
        <taxon>Bacteria</taxon>
        <taxon>Thermotogati</taxon>
        <taxon>Deinococcota</taxon>
        <taxon>Deinococci</taxon>
        <taxon>Deinococcales</taxon>
        <taxon>Deinococcaceae</taxon>
        <taxon>Deinococcus</taxon>
    </lineage>
</organism>
<reference evidence="3" key="1">
    <citation type="submission" date="2015-11" db="EMBL/GenBank/DDBJ databases">
        <title>Draft Genome Sequence of the Radioresistant Bacterium Deinococcus grandis, Isolated from Freshwater Fish in Japan.</title>
        <authorList>
            <person name="Satoh K."/>
            <person name="Onodera T."/>
            <person name="Omoso K."/>
            <person name="Takeda-Yano K."/>
            <person name="Katayama T."/>
            <person name="Oono Y."/>
            <person name="Narumi I."/>
        </authorList>
    </citation>
    <scope>NUCLEOTIDE SEQUENCE [LARGE SCALE GENOMIC DNA]</scope>
    <source>
        <strain evidence="3">ATCC 43672</strain>
    </source>
</reference>
<protein>
    <submittedName>
        <fullName evidence="2">Helix-turn-helix, type 11</fullName>
    </submittedName>
</protein>
<dbReference type="Proteomes" id="UP000056209">
    <property type="component" value="Unassembled WGS sequence"/>
</dbReference>
<name>A0A100HMC4_9DEIO</name>
<comment type="caution">
    <text evidence="2">The sequence shown here is derived from an EMBL/GenBank/DDBJ whole genome shotgun (WGS) entry which is preliminary data.</text>
</comment>
<dbReference type="EMBL" id="BCMS01000001">
    <property type="protein sequence ID" value="GAQ22099.1"/>
    <property type="molecule type" value="Genomic_DNA"/>
</dbReference>